<evidence type="ECO:0008006" key="3">
    <source>
        <dbReference type="Google" id="ProtNLM"/>
    </source>
</evidence>
<dbReference type="PROSITE" id="PS51257">
    <property type="entry name" value="PROKAR_LIPOPROTEIN"/>
    <property type="match status" value="1"/>
</dbReference>
<accession>A0A1F4UG54</accession>
<organism evidence="1 2">
    <name type="scientific">candidate division WOR-3 bacterium RBG_13_43_14</name>
    <dbReference type="NCBI Taxonomy" id="1802590"/>
    <lineage>
        <taxon>Bacteria</taxon>
        <taxon>Bacteria division WOR-3</taxon>
    </lineage>
</organism>
<name>A0A1F4UG54_UNCW3</name>
<sequence length="136" mass="15697">MKKYLLATFLILLFIGCTQDPILGQWERYGDEAAGSVVLVQPAGDKFDGRLIWVDGILKDLGFYENDIKWRDILAVGPNRWRGKDLIKIVDANGIIKEVEYKDVYFTLMGDGTLEIRKFAREEEIVGTEQKWRKIQ</sequence>
<proteinExistence type="predicted"/>
<dbReference type="AlphaFoldDB" id="A0A1F4UG54"/>
<gene>
    <name evidence="1" type="ORF">A2Y85_04935</name>
</gene>
<evidence type="ECO:0000313" key="1">
    <source>
        <dbReference type="EMBL" id="OGC43213.1"/>
    </source>
</evidence>
<dbReference type="EMBL" id="MEUM01000032">
    <property type="protein sequence ID" value="OGC43213.1"/>
    <property type="molecule type" value="Genomic_DNA"/>
</dbReference>
<comment type="caution">
    <text evidence="1">The sequence shown here is derived from an EMBL/GenBank/DDBJ whole genome shotgun (WGS) entry which is preliminary data.</text>
</comment>
<evidence type="ECO:0000313" key="2">
    <source>
        <dbReference type="Proteomes" id="UP000177025"/>
    </source>
</evidence>
<reference evidence="1 2" key="1">
    <citation type="journal article" date="2016" name="Nat. Commun.">
        <title>Thousands of microbial genomes shed light on interconnected biogeochemical processes in an aquifer system.</title>
        <authorList>
            <person name="Anantharaman K."/>
            <person name="Brown C.T."/>
            <person name="Hug L.A."/>
            <person name="Sharon I."/>
            <person name="Castelle C.J."/>
            <person name="Probst A.J."/>
            <person name="Thomas B.C."/>
            <person name="Singh A."/>
            <person name="Wilkins M.J."/>
            <person name="Karaoz U."/>
            <person name="Brodie E.L."/>
            <person name="Williams K.H."/>
            <person name="Hubbard S.S."/>
            <person name="Banfield J.F."/>
        </authorList>
    </citation>
    <scope>NUCLEOTIDE SEQUENCE [LARGE SCALE GENOMIC DNA]</scope>
</reference>
<protein>
    <recommendedName>
        <fullName evidence="3">Lipoprotein</fullName>
    </recommendedName>
</protein>
<dbReference type="Proteomes" id="UP000177025">
    <property type="component" value="Unassembled WGS sequence"/>
</dbReference>